<accession>A0AAV5X028</accession>
<keyword evidence="2" id="KW-0472">Membrane</keyword>
<keyword evidence="2" id="KW-1133">Transmembrane helix</keyword>
<organism evidence="3 4">
    <name type="scientific">Pristionchus fissidentatus</name>
    <dbReference type="NCBI Taxonomy" id="1538716"/>
    <lineage>
        <taxon>Eukaryota</taxon>
        <taxon>Metazoa</taxon>
        <taxon>Ecdysozoa</taxon>
        <taxon>Nematoda</taxon>
        <taxon>Chromadorea</taxon>
        <taxon>Rhabditida</taxon>
        <taxon>Rhabditina</taxon>
        <taxon>Diplogasteromorpha</taxon>
        <taxon>Diplogasteroidea</taxon>
        <taxon>Neodiplogasteridae</taxon>
        <taxon>Pristionchus</taxon>
    </lineage>
</organism>
<evidence type="ECO:0000256" key="2">
    <source>
        <dbReference type="SAM" id="Phobius"/>
    </source>
</evidence>
<sequence>MTSFLSSTLRPFIPIESTREEDELPSVVLASLVVLLLLLAALIWIAFCMAVHRTARRMAIFKRQRRTQNIIAAAISRAVAERPSQSTPTTFSVFVAQESSGELPTYEEALAMESPSAPIASISGAPHLSSGSTGPPAYARDHKQ</sequence>
<name>A0AAV5X028_9BILA</name>
<feature type="region of interest" description="Disordered" evidence="1">
    <location>
        <begin position="118"/>
        <end position="144"/>
    </location>
</feature>
<keyword evidence="2" id="KW-0812">Transmembrane</keyword>
<feature type="non-terminal residue" evidence="3">
    <location>
        <position position="144"/>
    </location>
</feature>
<feature type="transmembrane region" description="Helical" evidence="2">
    <location>
        <begin position="27"/>
        <end position="51"/>
    </location>
</feature>
<reference evidence="3" key="1">
    <citation type="submission" date="2023-10" db="EMBL/GenBank/DDBJ databases">
        <title>Genome assembly of Pristionchus species.</title>
        <authorList>
            <person name="Yoshida K."/>
            <person name="Sommer R.J."/>
        </authorList>
    </citation>
    <scope>NUCLEOTIDE SEQUENCE</scope>
    <source>
        <strain evidence="3">RS5133</strain>
    </source>
</reference>
<dbReference type="Proteomes" id="UP001432322">
    <property type="component" value="Unassembled WGS sequence"/>
</dbReference>
<protein>
    <submittedName>
        <fullName evidence="3">Uncharacterized protein</fullName>
    </submittedName>
</protein>
<gene>
    <name evidence="3" type="ORF">PFISCL1PPCAC_28245</name>
</gene>
<keyword evidence="4" id="KW-1185">Reference proteome</keyword>
<evidence type="ECO:0000313" key="4">
    <source>
        <dbReference type="Proteomes" id="UP001432322"/>
    </source>
</evidence>
<dbReference type="AlphaFoldDB" id="A0AAV5X028"/>
<proteinExistence type="predicted"/>
<evidence type="ECO:0000313" key="3">
    <source>
        <dbReference type="EMBL" id="GMT36948.1"/>
    </source>
</evidence>
<comment type="caution">
    <text evidence="3">The sequence shown here is derived from an EMBL/GenBank/DDBJ whole genome shotgun (WGS) entry which is preliminary data.</text>
</comment>
<evidence type="ECO:0000256" key="1">
    <source>
        <dbReference type="SAM" id="MobiDB-lite"/>
    </source>
</evidence>
<dbReference type="EMBL" id="BTSY01000007">
    <property type="protein sequence ID" value="GMT36948.1"/>
    <property type="molecule type" value="Genomic_DNA"/>
</dbReference>